<dbReference type="EMBL" id="MFGW01000145">
    <property type="protein sequence ID" value="OGF63872.1"/>
    <property type="molecule type" value="Genomic_DNA"/>
</dbReference>
<evidence type="ECO:0000256" key="2">
    <source>
        <dbReference type="RuleBase" id="RU003616"/>
    </source>
</evidence>
<dbReference type="InterPro" id="IPR002068">
    <property type="entry name" value="A-crystallin/Hsp20_dom"/>
</dbReference>
<evidence type="ECO:0000259" key="3">
    <source>
        <dbReference type="PROSITE" id="PS01031"/>
    </source>
</evidence>
<accession>A0A1F5VKA9</accession>
<dbReference type="PANTHER" id="PTHR11527">
    <property type="entry name" value="HEAT-SHOCK PROTEIN 20 FAMILY MEMBER"/>
    <property type="match status" value="1"/>
</dbReference>
<evidence type="ECO:0000256" key="1">
    <source>
        <dbReference type="PROSITE-ProRule" id="PRU00285"/>
    </source>
</evidence>
<dbReference type="Pfam" id="PF00011">
    <property type="entry name" value="HSP20"/>
    <property type="match status" value="1"/>
</dbReference>
<dbReference type="PROSITE" id="PS01031">
    <property type="entry name" value="SHSP"/>
    <property type="match status" value="1"/>
</dbReference>
<reference evidence="4 5" key="1">
    <citation type="journal article" date="2016" name="Nat. Commun.">
        <title>Thousands of microbial genomes shed light on interconnected biogeochemical processes in an aquifer system.</title>
        <authorList>
            <person name="Anantharaman K."/>
            <person name="Brown C.T."/>
            <person name="Hug L.A."/>
            <person name="Sharon I."/>
            <person name="Castelle C.J."/>
            <person name="Probst A.J."/>
            <person name="Thomas B.C."/>
            <person name="Singh A."/>
            <person name="Wilkins M.J."/>
            <person name="Karaoz U."/>
            <person name="Brodie E.L."/>
            <person name="Williams K.H."/>
            <person name="Hubbard S.S."/>
            <person name="Banfield J.F."/>
        </authorList>
    </citation>
    <scope>NUCLEOTIDE SEQUENCE [LARGE SCALE GENOMIC DNA]</scope>
</reference>
<evidence type="ECO:0000313" key="5">
    <source>
        <dbReference type="Proteomes" id="UP000178943"/>
    </source>
</evidence>
<protein>
    <recommendedName>
        <fullName evidence="3">SHSP domain-containing protein</fullName>
    </recommendedName>
</protein>
<evidence type="ECO:0000313" key="4">
    <source>
        <dbReference type="EMBL" id="OGF63872.1"/>
    </source>
</evidence>
<dbReference type="CDD" id="cd06464">
    <property type="entry name" value="ACD_sHsps-like"/>
    <property type="match status" value="1"/>
</dbReference>
<gene>
    <name evidence="4" type="ORF">A2Y62_19010</name>
</gene>
<dbReference type="InterPro" id="IPR031107">
    <property type="entry name" value="Small_HSP"/>
</dbReference>
<sequence length="149" mass="17267">MTIIKKDIFEDIFGVYQKLNQIFDDRLARFKKELKAGEEHSSWMPPVDIYEDDASFIIAAELPGFDKKEIDIKIKDNTIILQGNRKLRNPEEHGFNYHRIEMNFGAFSRAFNVPEKIDEDKVSAVYIDGVLEIRLLKIKAPPAAKIKIK</sequence>
<proteinExistence type="inferred from homology"/>
<dbReference type="Proteomes" id="UP000178943">
    <property type="component" value="Unassembled WGS sequence"/>
</dbReference>
<comment type="caution">
    <text evidence="4">The sequence shown here is derived from an EMBL/GenBank/DDBJ whole genome shotgun (WGS) entry which is preliminary data.</text>
</comment>
<organism evidence="4 5">
    <name type="scientific">Candidatus Fischerbacteria bacterium RBG_13_37_8</name>
    <dbReference type="NCBI Taxonomy" id="1817863"/>
    <lineage>
        <taxon>Bacteria</taxon>
        <taxon>Candidatus Fischeribacteriota</taxon>
    </lineage>
</organism>
<feature type="domain" description="SHSP" evidence="3">
    <location>
        <begin position="38"/>
        <end position="149"/>
    </location>
</feature>
<dbReference type="Gene3D" id="2.60.40.790">
    <property type="match status" value="1"/>
</dbReference>
<name>A0A1F5VKA9_9BACT</name>
<dbReference type="InterPro" id="IPR008978">
    <property type="entry name" value="HSP20-like_chaperone"/>
</dbReference>
<dbReference type="STRING" id="1817863.A2Y62_19010"/>
<comment type="similarity">
    <text evidence="1 2">Belongs to the small heat shock protein (HSP20) family.</text>
</comment>
<dbReference type="SUPFAM" id="SSF49764">
    <property type="entry name" value="HSP20-like chaperones"/>
    <property type="match status" value="1"/>
</dbReference>
<dbReference type="AlphaFoldDB" id="A0A1F5VKA9"/>